<feature type="active site" description="Glycyl thioester intermediate" evidence="9">
    <location>
        <position position="1299"/>
    </location>
</feature>
<feature type="region of interest" description="Disordered" evidence="10">
    <location>
        <begin position="1365"/>
        <end position="1457"/>
    </location>
</feature>
<evidence type="ECO:0000256" key="10">
    <source>
        <dbReference type="SAM" id="MobiDB-lite"/>
    </source>
</evidence>
<feature type="repeat" description="WD" evidence="8">
    <location>
        <begin position="258"/>
        <end position="290"/>
    </location>
</feature>
<dbReference type="Proteomes" id="UP001521222">
    <property type="component" value="Unassembled WGS sequence"/>
</dbReference>
<evidence type="ECO:0000256" key="7">
    <source>
        <dbReference type="ARBA" id="ARBA00023242"/>
    </source>
</evidence>
<feature type="compositionally biased region" description="Polar residues" evidence="10">
    <location>
        <begin position="1504"/>
        <end position="1513"/>
    </location>
</feature>
<evidence type="ECO:0000256" key="4">
    <source>
        <dbReference type="ARBA" id="ARBA00022679"/>
    </source>
</evidence>
<feature type="compositionally biased region" description="Basic and acidic residues" evidence="10">
    <location>
        <begin position="1368"/>
        <end position="1401"/>
    </location>
</feature>
<keyword evidence="6" id="KW-0833">Ubl conjugation pathway</keyword>
<evidence type="ECO:0000256" key="9">
    <source>
        <dbReference type="PROSITE-ProRule" id="PRU10133"/>
    </source>
</evidence>
<dbReference type="PROSITE" id="PS50082">
    <property type="entry name" value="WD_REPEATS_2"/>
    <property type="match status" value="1"/>
</dbReference>
<evidence type="ECO:0000313" key="12">
    <source>
        <dbReference type="EMBL" id="KAL1593548.1"/>
    </source>
</evidence>
<evidence type="ECO:0000256" key="6">
    <source>
        <dbReference type="ARBA" id="ARBA00022786"/>
    </source>
</evidence>
<evidence type="ECO:0000256" key="2">
    <source>
        <dbReference type="ARBA" id="ARBA00022448"/>
    </source>
</evidence>
<comment type="subcellular location">
    <subcellularLocation>
        <location evidence="1">Nucleus</location>
    </subcellularLocation>
</comment>
<keyword evidence="2" id="KW-0813">Transport</keyword>
<dbReference type="InterPro" id="IPR048884">
    <property type="entry name" value="Nup120_helical"/>
</dbReference>
<protein>
    <recommendedName>
        <fullName evidence="11">UBC core domain-containing protein</fullName>
    </recommendedName>
</protein>
<evidence type="ECO:0000256" key="3">
    <source>
        <dbReference type="ARBA" id="ARBA00022574"/>
    </source>
</evidence>
<keyword evidence="5" id="KW-0677">Repeat</keyword>
<feature type="domain" description="UBC core" evidence="11">
    <location>
        <begin position="1210"/>
        <end position="1361"/>
    </location>
</feature>
<dbReference type="Pfam" id="PF21486">
    <property type="entry name" value="NUP120_helical"/>
    <property type="match status" value="1"/>
</dbReference>
<feature type="region of interest" description="Disordered" evidence="10">
    <location>
        <begin position="1504"/>
        <end position="1527"/>
    </location>
</feature>
<dbReference type="InterPro" id="IPR021717">
    <property type="entry name" value="Nucleoporin_Nup160"/>
</dbReference>
<dbReference type="Pfam" id="PF00179">
    <property type="entry name" value="UQ_con"/>
    <property type="match status" value="1"/>
</dbReference>
<dbReference type="Gene3D" id="3.10.110.10">
    <property type="entry name" value="Ubiquitin Conjugating Enzyme"/>
    <property type="match status" value="1"/>
</dbReference>
<dbReference type="PROSITE" id="PS50127">
    <property type="entry name" value="UBC_2"/>
    <property type="match status" value="1"/>
</dbReference>
<dbReference type="PROSITE" id="PS00678">
    <property type="entry name" value="WD_REPEATS_1"/>
    <property type="match status" value="1"/>
</dbReference>
<dbReference type="Pfam" id="PF23300">
    <property type="entry name" value="HEAT_Nup120"/>
    <property type="match status" value="1"/>
</dbReference>
<dbReference type="InterPro" id="IPR059141">
    <property type="entry name" value="Beta-prop_Nup120_160"/>
</dbReference>
<dbReference type="Gene3D" id="2.130.10.10">
    <property type="entry name" value="YVTN repeat-like/Quinoprotein amine dehydrogenase"/>
    <property type="match status" value="1"/>
</dbReference>
<dbReference type="InterPro" id="IPR001680">
    <property type="entry name" value="WD40_rpt"/>
</dbReference>
<dbReference type="EMBL" id="JAKIXB020000040">
    <property type="protein sequence ID" value="KAL1593548.1"/>
    <property type="molecule type" value="Genomic_DNA"/>
</dbReference>
<dbReference type="PROSITE" id="PS00183">
    <property type="entry name" value="UBC_1"/>
    <property type="match status" value="1"/>
</dbReference>
<reference evidence="12 13" key="1">
    <citation type="submission" date="2024-02" db="EMBL/GenBank/DDBJ databases">
        <title>De novo assembly and annotation of 12 fungi associated with fruit tree decline syndrome in Ontario, Canada.</title>
        <authorList>
            <person name="Sulman M."/>
            <person name="Ellouze W."/>
            <person name="Ilyukhin E."/>
        </authorList>
    </citation>
    <scope>NUCLEOTIDE SEQUENCE [LARGE SCALE GENOMIC DNA]</scope>
    <source>
        <strain evidence="12 13">M97-236</strain>
    </source>
</reference>
<dbReference type="SUPFAM" id="SSF50998">
    <property type="entry name" value="Quinoprotein alcohol dehydrogenase-like"/>
    <property type="match status" value="1"/>
</dbReference>
<dbReference type="InterPro" id="IPR023313">
    <property type="entry name" value="UBQ-conjugating_AS"/>
</dbReference>
<dbReference type="InterPro" id="IPR016135">
    <property type="entry name" value="UBQ-conjugating_enzyme/RWD"/>
</dbReference>
<dbReference type="InterPro" id="IPR011047">
    <property type="entry name" value="Quinoprotein_ADH-like_sf"/>
</dbReference>
<keyword evidence="13" id="KW-1185">Reference proteome</keyword>
<evidence type="ECO:0000256" key="1">
    <source>
        <dbReference type="ARBA" id="ARBA00004123"/>
    </source>
</evidence>
<dbReference type="SMART" id="SM00212">
    <property type="entry name" value="UBCc"/>
    <property type="match status" value="1"/>
</dbReference>
<dbReference type="PANTHER" id="PTHR21286:SF0">
    <property type="entry name" value="NUCLEAR PORE COMPLEX PROTEIN NUP160"/>
    <property type="match status" value="1"/>
</dbReference>
<evidence type="ECO:0000259" key="11">
    <source>
        <dbReference type="PROSITE" id="PS50127"/>
    </source>
</evidence>
<keyword evidence="3 8" id="KW-0853">WD repeat</keyword>
<dbReference type="SUPFAM" id="SSF54495">
    <property type="entry name" value="UBC-like"/>
    <property type="match status" value="1"/>
</dbReference>
<gene>
    <name evidence="12" type="ORF">SLS59_009245</name>
</gene>
<comment type="caution">
    <text evidence="12">The sequence shown here is derived from an EMBL/GenBank/DDBJ whole genome shotgun (WGS) entry which is preliminary data.</text>
</comment>
<evidence type="ECO:0000256" key="5">
    <source>
        <dbReference type="ARBA" id="ARBA00022737"/>
    </source>
</evidence>
<keyword evidence="4" id="KW-0808">Transferase</keyword>
<dbReference type="InterPro" id="IPR019775">
    <property type="entry name" value="WD40_repeat_CS"/>
</dbReference>
<evidence type="ECO:0000313" key="13">
    <source>
        <dbReference type="Proteomes" id="UP001521222"/>
    </source>
</evidence>
<feature type="compositionally biased region" description="Basic and acidic residues" evidence="10">
    <location>
        <begin position="1421"/>
        <end position="1430"/>
    </location>
</feature>
<dbReference type="CDD" id="cd23804">
    <property type="entry name" value="UBCc_UBE2S"/>
    <property type="match status" value="1"/>
</dbReference>
<proteinExistence type="predicted"/>
<dbReference type="InterPro" id="IPR015943">
    <property type="entry name" value="WD40/YVTN_repeat-like_dom_sf"/>
</dbReference>
<sequence>MVKNGGACLYKEARLNIDPAFPGSTISFTLPAHTTSTFGTRTTAKRTVITEQYADQDEESFTRRHLATDGSLFFRRHHEYPRTFLWRVLDNRKMLEIQAADLDHDLSHNFEANLTLLLKFPSPIRPFCVAVAEPNDRDAVTVFAITTANELYTVTLHRDFFTSPAASEQEIENWCKTSEPVLFSGRIPYRLESLAVDDLLVSLDDGAICRLHWDRDNKVWDGVRYQNSNWSVRGLLSWKAQPTVRFENTDFAISAAAAVALSPDKQHILSISLDHTLRAWNVHSGKPGAQTDLLGQSDRALERINGNGNGNGNGSYFIGASQSKLMAVLDIPGGVEGSIYHVVTYSPKQHQFRFWGVRDGDDLHNGIVDVQPLVEFVPPIDELMNTTVWSMEEFHVIPGPAGTWRGTELWIRARSGPSSRVYSLKFDLNDEPDNLERIWKHEWVSVDAGPLTVEGLKRSPTFPDQQDTANDDVDTSGQWLDFLFYPRRFTTATLETALNIFARSIDRKRPGRAVSTGSLKERICAAVSLLAAKAPTGARDPDDFEDAVSAQWQAFYGLVKDLHKRRGESLSLVYDAETSMPWLVLSDYVSAIRTCSELELTTLNAAALTSTQPLTGPLSRSLNRSTPDVARLLNAASSFRRRLPSFVQRGVERQLEADALQSRSLTVIDRMELIEAQSELVQHVSDEDLALIVDELGTEIKDLSTETFLQAIQILAYEEQGRPNHRKQLARFGLNALLRVSQETLERDYHAVLDLLVLLLVMFVELEGETPDGFDASEVFVELAAQFRDYTTVSWLARTVWSHQTSTGPASEAVNRTLSENLKTGKKLPITQTVMEGIYGIRFFDLPLPKGLKAGQLTYWGRAWVASMFREESMYDSVVEDNMGILLYQKEYDLALDFAKFLTDGNWATYLKARLHVALGEHALASVYFQKVAYTLALGMFSVEDNDSAGLVSATDRDLFSEGLARYYSHVLGLFEKAKAYSYVAEFAQLGLRSLVGREDEELKTELLQRLFTASIQTARFKEAYTAMTRHSDAALKRSSLQTLITSMVAQSQTAMLLKFPFIGLADDVDEILSSLCHKMLNLASGPPYHQILYSFRIHRNNFRGAASILYERLQRLKTTSSKFQDPADDSLVQCYLMIINTLSSVNKEDAYILAEQKIDESGPPQWGLGKAKKLLKRQIITLDTLRKDYQAELDRIAAIESGQFPFNSKSLRRLAGDHGSLHTAGLPPNYLFPPNTDPSADLTSLDVLLSGPTGTPYANGVWRLHLDIPPTYPTSAPTAFFRTRCWHPNVDETTGAVCVETLKRDWSSTLKLRDVLVTISCLLIQPNPASALNEEAGKLANEDWEGFCRRAKLMTEIHAAVPSNLAKEVREAQMRGEDKEPEPAHKEPTEVRGKGKERVKATPTAPAKSQRAPLVEDEENTRRRGRTAELDSDESDWIPGPNASPRKAPGPKRENNMFGIRGLDPSVSLEDSSKRVLPVDSQTGGLVAPELDNTDPFITVTSKRTPHPQTSFVLPLSPNLTTSQQTTTDTPELLKYSHQNPFSAIQPNNQKHPLYKEFSYSWRDSEMLHDTGLIKDSEGRDGIRKRLAGEDFEKKRSWEMKHFKKAGCDLKRYNCGDFGPRTGIGRL</sequence>
<keyword evidence="7" id="KW-0539">Nucleus</keyword>
<organism evidence="12 13">
    <name type="scientific">Nothophoma quercina</name>
    <dbReference type="NCBI Taxonomy" id="749835"/>
    <lineage>
        <taxon>Eukaryota</taxon>
        <taxon>Fungi</taxon>
        <taxon>Dikarya</taxon>
        <taxon>Ascomycota</taxon>
        <taxon>Pezizomycotina</taxon>
        <taxon>Dothideomycetes</taxon>
        <taxon>Pleosporomycetidae</taxon>
        <taxon>Pleosporales</taxon>
        <taxon>Pleosporineae</taxon>
        <taxon>Didymellaceae</taxon>
        <taxon>Nothophoma</taxon>
    </lineage>
</organism>
<dbReference type="PANTHER" id="PTHR21286">
    <property type="entry name" value="NUCLEAR PORE COMPLEX PROTEIN NUP160"/>
    <property type="match status" value="1"/>
</dbReference>
<name>A0ABR3QN84_9PLEO</name>
<evidence type="ECO:0000256" key="8">
    <source>
        <dbReference type="PROSITE-ProRule" id="PRU00221"/>
    </source>
</evidence>
<dbReference type="Pfam" id="PF11715">
    <property type="entry name" value="Beta-prop_Nup120_160"/>
    <property type="match status" value="1"/>
</dbReference>
<accession>A0ABR3QN84</accession>
<dbReference type="InterPro" id="IPR000608">
    <property type="entry name" value="UBC"/>
</dbReference>
<dbReference type="InterPro" id="IPR056548">
    <property type="entry name" value="HEAT_Nup120"/>
</dbReference>